<dbReference type="PANTHER" id="PTHR38755">
    <property type="entry name" value="5,10-METHYLENETETRAHYDROFOLATE REDUCTASE"/>
    <property type="match status" value="1"/>
</dbReference>
<gene>
    <name evidence="2" type="primary">metV</name>
    <name evidence="2" type="ordered locus">Geob_1800</name>
</gene>
<proteinExistence type="predicted"/>
<reference evidence="2 3" key="1">
    <citation type="submission" date="2009-01" db="EMBL/GenBank/DDBJ databases">
        <title>Complete sequence of Geobacter sp. FRC-32.</title>
        <authorList>
            <consortium name="US DOE Joint Genome Institute"/>
            <person name="Lucas S."/>
            <person name="Copeland A."/>
            <person name="Lapidus A."/>
            <person name="Glavina del Rio T."/>
            <person name="Dalin E."/>
            <person name="Tice H."/>
            <person name="Bruce D."/>
            <person name="Goodwin L."/>
            <person name="Pitluck S."/>
            <person name="Saunders E."/>
            <person name="Brettin T."/>
            <person name="Detter J.C."/>
            <person name="Han C."/>
            <person name="Larimer F."/>
            <person name="Land M."/>
            <person name="Hauser L."/>
            <person name="Kyrpides N."/>
            <person name="Ovchinnikova G."/>
            <person name="Kostka J."/>
            <person name="Richardson P."/>
        </authorList>
    </citation>
    <scope>NUCLEOTIDE SEQUENCE [LARGE SCALE GENOMIC DNA]</scope>
    <source>
        <strain evidence="3">DSM 22248 / JCM 15807 / FRC-32</strain>
    </source>
</reference>
<accession>B9M770</accession>
<keyword evidence="3" id="KW-1185">Reference proteome</keyword>
<dbReference type="InterPro" id="IPR022026">
    <property type="entry name" value="DUF5981"/>
</dbReference>
<dbReference type="AlphaFoldDB" id="B9M770"/>
<dbReference type="KEGG" id="geo:Geob_1800"/>
<protein>
    <submittedName>
        <fullName evidence="2">5,10-methylenetetrahydrofolate reductase-associated iron-sulfur cluster-binding oxidoreductase, putative</fullName>
    </submittedName>
</protein>
<evidence type="ECO:0000313" key="2">
    <source>
        <dbReference type="EMBL" id="ACM20158.1"/>
    </source>
</evidence>
<dbReference type="PANTHER" id="PTHR38755:SF1">
    <property type="entry name" value="METHYLENE-TETRAHYDROFOLATE REDUCTASE C-TERMINAL DOMAIN-CONTAINING PROTEIN"/>
    <property type="match status" value="1"/>
</dbReference>
<dbReference type="HOGENOM" id="CLU_107569_0_0_7"/>
<name>B9M770_GEODF</name>
<dbReference type="Pfam" id="PF12225">
    <property type="entry name" value="DUF5981"/>
    <property type="match status" value="1"/>
</dbReference>
<dbReference type="Proteomes" id="UP000007721">
    <property type="component" value="Chromosome"/>
</dbReference>
<feature type="domain" description="Methylene-tetrahydrofolate reductase C-terminal-like" evidence="1">
    <location>
        <begin position="110"/>
        <end position="203"/>
    </location>
</feature>
<evidence type="ECO:0000259" key="1">
    <source>
        <dbReference type="Pfam" id="PF12225"/>
    </source>
</evidence>
<dbReference type="RefSeq" id="WP_012646887.1">
    <property type="nucleotide sequence ID" value="NC_011979.1"/>
</dbReference>
<organism evidence="2 3">
    <name type="scientific">Geotalea daltonii (strain DSM 22248 / JCM 15807 / FRC-32)</name>
    <name type="common">Geobacter daltonii</name>
    <dbReference type="NCBI Taxonomy" id="316067"/>
    <lineage>
        <taxon>Bacteria</taxon>
        <taxon>Pseudomonadati</taxon>
        <taxon>Thermodesulfobacteriota</taxon>
        <taxon>Desulfuromonadia</taxon>
        <taxon>Geobacterales</taxon>
        <taxon>Geobacteraceae</taxon>
        <taxon>Geotalea</taxon>
    </lineage>
</organism>
<dbReference type="EMBL" id="CP001390">
    <property type="protein sequence ID" value="ACM20158.1"/>
    <property type="molecule type" value="Genomic_DNA"/>
</dbReference>
<dbReference type="STRING" id="316067.Geob_1800"/>
<dbReference type="eggNOG" id="COG4656">
    <property type="taxonomic scope" value="Bacteria"/>
</dbReference>
<dbReference type="OrthoDB" id="9803687at2"/>
<sequence length="219" mass="23819">MIVSKQKPIAEILAVLADDDKIFLIGCAKCATVCKAGGEEEIWQMQDTLTAAGKEVTGSVVIDEACHMLRSGRDLRAKKEMVDEADALLVLACGAGIQSISSSTPKKTVAGLNTLFLGNIRRFGHFEQKCSLCGDCILTETGCICPVTVCPKGLLNGPCGGMDNGRCETDKERECVWFQIYERLKARDALDKLKKTVSQKDYSGMLKPGTLKLEKEIPR</sequence>
<evidence type="ECO:0000313" key="3">
    <source>
        <dbReference type="Proteomes" id="UP000007721"/>
    </source>
</evidence>